<dbReference type="EMBL" id="BSEV01000001">
    <property type="protein sequence ID" value="GLK06953.1"/>
    <property type="molecule type" value="Genomic_DNA"/>
</dbReference>
<dbReference type="SUPFAM" id="SSF52540">
    <property type="entry name" value="P-loop containing nucleoside triphosphate hydrolases"/>
    <property type="match status" value="1"/>
</dbReference>
<dbReference type="AlphaFoldDB" id="A0A9W6HWN1"/>
<comment type="caution">
    <text evidence="2">The sequence shown here is derived from an EMBL/GenBank/DDBJ whole genome shotgun (WGS) entry which is preliminary data.</text>
</comment>
<reference evidence="2" key="2">
    <citation type="submission" date="2023-01" db="EMBL/GenBank/DDBJ databases">
        <authorList>
            <person name="Sun Q."/>
            <person name="Evtushenko L."/>
        </authorList>
    </citation>
    <scope>NUCLEOTIDE SEQUENCE</scope>
    <source>
        <strain evidence="2">VKM Ac-2007</strain>
    </source>
</reference>
<evidence type="ECO:0000259" key="1">
    <source>
        <dbReference type="Pfam" id="PF13304"/>
    </source>
</evidence>
<dbReference type="GO" id="GO:0016887">
    <property type="term" value="F:ATP hydrolysis activity"/>
    <property type="evidence" value="ECO:0007669"/>
    <property type="project" value="InterPro"/>
</dbReference>
<protein>
    <recommendedName>
        <fullName evidence="1">ATPase AAA-type core domain-containing protein</fullName>
    </recommendedName>
</protein>
<dbReference type="InterPro" id="IPR051396">
    <property type="entry name" value="Bact_Antivir_Def_Nuclease"/>
</dbReference>
<gene>
    <name evidence="2" type="ORF">GCM10017600_03580</name>
</gene>
<dbReference type="PANTHER" id="PTHR43581">
    <property type="entry name" value="ATP/GTP PHOSPHATASE"/>
    <property type="match status" value="1"/>
</dbReference>
<keyword evidence="3" id="KW-1185">Reference proteome</keyword>
<dbReference type="Gene3D" id="3.40.50.300">
    <property type="entry name" value="P-loop containing nucleotide triphosphate hydrolases"/>
    <property type="match status" value="1"/>
</dbReference>
<dbReference type="GO" id="GO:0005524">
    <property type="term" value="F:ATP binding"/>
    <property type="evidence" value="ECO:0007669"/>
    <property type="project" value="InterPro"/>
</dbReference>
<name>A0A9W6HWN1_9ACTN</name>
<feature type="domain" description="ATPase AAA-type core" evidence="1">
    <location>
        <begin position="343"/>
        <end position="411"/>
    </location>
</feature>
<accession>A0A9W6HWN1</accession>
<sequence length="506" mass="55958">MQFEVLPVRRRPLSNARGAFLVRDNWDDYTYKTTFSLFYRDADELHEIGDVKIGQFGMEDQSRPSLPDGFRFHELGDEFFSLGQDDSYYEKLRDLGDGVRETVLRALRDVAFDQQLYRRALTEDVMTTSLMRSVKDATVTGQYHRIAVGGVTLTAFQFTYEGPPLVEAEGSPLKLSFAVAPDSHPPTNIHALIGSNGVGKTRLLNHLARSIADGSASTAEVGKITALTDRNHHPFANLVSVCFSAFDPFQPVRVPNGISHAYVTLSRGGVHDGRVPQPPKDYRALAAEFGTAVRGLNGARLLRWQHAVGTLEADPLFRDARVSAVTEPLPGSSLRMEPEALFDGLSSGHKIVLLAITRLADLVAERTLVLIDEPETHLHPPLLAAFIRALSDLLIDRNGVAIIATHSPVVLQETPRSCVWKLRRSGYLLMADRPEIETFGENVGVLTREAFGLEVTRSGFHSELEEAVREGLTYEQVLNRFDGQLGGEARGIVRALVAVRDREGRL</sequence>
<evidence type="ECO:0000313" key="2">
    <source>
        <dbReference type="EMBL" id="GLK06953.1"/>
    </source>
</evidence>
<proteinExistence type="predicted"/>
<organism evidence="2 3">
    <name type="scientific">Streptosporangium carneum</name>
    <dbReference type="NCBI Taxonomy" id="47481"/>
    <lineage>
        <taxon>Bacteria</taxon>
        <taxon>Bacillati</taxon>
        <taxon>Actinomycetota</taxon>
        <taxon>Actinomycetes</taxon>
        <taxon>Streptosporangiales</taxon>
        <taxon>Streptosporangiaceae</taxon>
        <taxon>Streptosporangium</taxon>
    </lineage>
</organism>
<dbReference type="PANTHER" id="PTHR43581:SF2">
    <property type="entry name" value="EXCINUCLEASE ATPASE SUBUNIT"/>
    <property type="match status" value="1"/>
</dbReference>
<evidence type="ECO:0000313" key="3">
    <source>
        <dbReference type="Proteomes" id="UP001143474"/>
    </source>
</evidence>
<reference evidence="2" key="1">
    <citation type="journal article" date="2014" name="Int. J. Syst. Evol. Microbiol.">
        <title>Complete genome sequence of Corynebacterium casei LMG S-19264T (=DSM 44701T), isolated from a smear-ripened cheese.</title>
        <authorList>
            <consortium name="US DOE Joint Genome Institute (JGI-PGF)"/>
            <person name="Walter F."/>
            <person name="Albersmeier A."/>
            <person name="Kalinowski J."/>
            <person name="Ruckert C."/>
        </authorList>
    </citation>
    <scope>NUCLEOTIDE SEQUENCE</scope>
    <source>
        <strain evidence="2">VKM Ac-2007</strain>
    </source>
</reference>
<dbReference type="Pfam" id="PF13304">
    <property type="entry name" value="AAA_21"/>
    <property type="match status" value="1"/>
</dbReference>
<dbReference type="Proteomes" id="UP001143474">
    <property type="component" value="Unassembled WGS sequence"/>
</dbReference>
<dbReference type="InterPro" id="IPR027417">
    <property type="entry name" value="P-loop_NTPase"/>
</dbReference>
<dbReference type="InterPro" id="IPR003959">
    <property type="entry name" value="ATPase_AAA_core"/>
</dbReference>
<dbReference type="RefSeq" id="WP_271215534.1">
    <property type="nucleotide sequence ID" value="NZ_BAAAVD010000006.1"/>
</dbReference>